<dbReference type="EMBL" id="SMAD01000024">
    <property type="protein sequence ID" value="TCS83958.1"/>
    <property type="molecule type" value="Genomic_DNA"/>
</dbReference>
<protein>
    <submittedName>
        <fullName evidence="1">Uncharacterized protein with Zn-ribbon domain DUF2116</fullName>
    </submittedName>
</protein>
<name>A0A4R3KM12_9SPHI</name>
<dbReference type="AlphaFoldDB" id="A0A4R3KM12"/>
<dbReference type="RefSeq" id="WP_132130771.1">
    <property type="nucleotide sequence ID" value="NZ_CP042432.1"/>
</dbReference>
<dbReference type="OrthoDB" id="5187906at2"/>
<organism evidence="1 2">
    <name type="scientific">Anseongella ginsenosidimutans</name>
    <dbReference type="NCBI Taxonomy" id="496056"/>
    <lineage>
        <taxon>Bacteria</taxon>
        <taxon>Pseudomonadati</taxon>
        <taxon>Bacteroidota</taxon>
        <taxon>Sphingobacteriia</taxon>
        <taxon>Sphingobacteriales</taxon>
        <taxon>Sphingobacteriaceae</taxon>
        <taxon>Anseongella</taxon>
    </lineage>
</organism>
<accession>A0A4R3KM12</accession>
<dbReference type="Pfam" id="PF09889">
    <property type="entry name" value="DUF2116"/>
    <property type="match status" value="1"/>
</dbReference>
<proteinExistence type="predicted"/>
<dbReference type="InterPro" id="IPR019216">
    <property type="entry name" value="DUF2116_treble_clef"/>
</dbReference>
<dbReference type="Proteomes" id="UP000295807">
    <property type="component" value="Unassembled WGS sequence"/>
</dbReference>
<sequence length="133" mass="15553">MENAAHTPKHCEHCGKTIKGRTDKRFCNDDCRNNFNRKKRKKRALEAPETIAEIIRIIKNNYQILLTNFDLEPDPNAASFMNSKQFQELGLNEKFYTSVLIENGELWKYCFDRGWSAGKTTVWVKRNPNQAEI</sequence>
<comment type="caution">
    <text evidence="1">The sequence shown here is derived from an EMBL/GenBank/DDBJ whole genome shotgun (WGS) entry which is preliminary data.</text>
</comment>
<reference evidence="1 2" key="1">
    <citation type="submission" date="2019-03" db="EMBL/GenBank/DDBJ databases">
        <title>Genomic Encyclopedia of Type Strains, Phase IV (KMG-IV): sequencing the most valuable type-strain genomes for metagenomic binning, comparative biology and taxonomic classification.</title>
        <authorList>
            <person name="Goeker M."/>
        </authorList>
    </citation>
    <scope>NUCLEOTIDE SEQUENCE [LARGE SCALE GENOMIC DNA]</scope>
    <source>
        <strain evidence="1 2">DSM 21100</strain>
    </source>
</reference>
<evidence type="ECO:0000313" key="2">
    <source>
        <dbReference type="Proteomes" id="UP000295807"/>
    </source>
</evidence>
<gene>
    <name evidence="1" type="ORF">EDD80_12415</name>
</gene>
<evidence type="ECO:0000313" key="1">
    <source>
        <dbReference type="EMBL" id="TCS83958.1"/>
    </source>
</evidence>
<keyword evidence="2" id="KW-1185">Reference proteome</keyword>